<evidence type="ECO:0000256" key="1">
    <source>
        <dbReference type="SAM" id="MobiDB-lite"/>
    </source>
</evidence>
<dbReference type="STRING" id="42157.A0A182EMU2"/>
<keyword evidence="3" id="KW-1185">Reference proteome</keyword>
<feature type="region of interest" description="Disordered" evidence="1">
    <location>
        <begin position="148"/>
        <end position="172"/>
    </location>
</feature>
<gene>
    <name evidence="2" type="ORF">NOO_LOCUS9441</name>
</gene>
<evidence type="ECO:0000313" key="4">
    <source>
        <dbReference type="WBParaSite" id="nOo.2.0.1.t09441-RA"/>
    </source>
</evidence>
<dbReference type="Proteomes" id="UP000271087">
    <property type="component" value="Unassembled WGS sequence"/>
</dbReference>
<feature type="compositionally biased region" description="Low complexity" evidence="1">
    <location>
        <begin position="77"/>
        <end position="87"/>
    </location>
</feature>
<organism evidence="4">
    <name type="scientific">Onchocerca ochengi</name>
    <name type="common">Filarial nematode worm</name>
    <dbReference type="NCBI Taxonomy" id="42157"/>
    <lineage>
        <taxon>Eukaryota</taxon>
        <taxon>Metazoa</taxon>
        <taxon>Ecdysozoa</taxon>
        <taxon>Nematoda</taxon>
        <taxon>Chromadorea</taxon>
        <taxon>Rhabditida</taxon>
        <taxon>Spirurina</taxon>
        <taxon>Spiruromorpha</taxon>
        <taxon>Filarioidea</taxon>
        <taxon>Onchocercidae</taxon>
        <taxon>Onchocerca</taxon>
    </lineage>
</organism>
<name>A0A182EMU2_ONCOC</name>
<dbReference type="WBParaSite" id="nOo.2.0.1.t09441-RA">
    <property type="protein sequence ID" value="nOo.2.0.1.t09441-RA"/>
    <property type="gene ID" value="nOo.2.0.1.g09441"/>
</dbReference>
<feature type="compositionally biased region" description="Polar residues" evidence="1">
    <location>
        <begin position="106"/>
        <end position="118"/>
    </location>
</feature>
<reference evidence="4" key="1">
    <citation type="submission" date="2016-06" db="UniProtKB">
        <authorList>
            <consortium name="WormBaseParasite"/>
        </authorList>
    </citation>
    <scope>IDENTIFICATION</scope>
</reference>
<dbReference type="AlphaFoldDB" id="A0A182EMU2"/>
<evidence type="ECO:0000313" key="3">
    <source>
        <dbReference type="Proteomes" id="UP000271087"/>
    </source>
</evidence>
<accession>A0A182EMU2</accession>
<feature type="compositionally biased region" description="Basic and acidic residues" evidence="1">
    <location>
        <begin position="152"/>
        <end position="165"/>
    </location>
</feature>
<evidence type="ECO:0000313" key="2">
    <source>
        <dbReference type="EMBL" id="VDM92886.1"/>
    </source>
</evidence>
<feature type="compositionally biased region" description="Basic and acidic residues" evidence="1">
    <location>
        <begin position="36"/>
        <end position="45"/>
    </location>
</feature>
<proteinExistence type="predicted"/>
<protein>
    <submittedName>
        <fullName evidence="2 4">Uncharacterized protein</fullName>
    </submittedName>
</protein>
<sequence length="187" mass="21075">MIPSSSLIITEDGKRATGLSVATMRKLMKMRQVKRSLPEEKEKNDLSGMELPSDTFVKETADRLPFIAEIEDDEKSVAVSSNTSSNVHQKDFAVETDDDDGKEFNIPTTSGMTVNSDESPVIEETERCKTATNHAIVIAHEIPQHLKQYAVSDEKQPSTTKDDKSLKRKRTRIRDVTLSKQQKVLYY</sequence>
<feature type="region of interest" description="Disordered" evidence="1">
    <location>
        <begin position="77"/>
        <end position="120"/>
    </location>
</feature>
<feature type="region of interest" description="Disordered" evidence="1">
    <location>
        <begin position="32"/>
        <end position="54"/>
    </location>
</feature>
<dbReference type="EMBL" id="UYRW01004598">
    <property type="protein sequence ID" value="VDM92886.1"/>
    <property type="molecule type" value="Genomic_DNA"/>
</dbReference>
<reference evidence="2 3" key="2">
    <citation type="submission" date="2018-08" db="EMBL/GenBank/DDBJ databases">
        <authorList>
            <person name="Laetsch R D."/>
            <person name="Stevens L."/>
            <person name="Kumar S."/>
            <person name="Blaxter L. M."/>
        </authorList>
    </citation>
    <scope>NUCLEOTIDE SEQUENCE [LARGE SCALE GENOMIC DNA]</scope>
</reference>